<evidence type="ECO:0000256" key="2">
    <source>
        <dbReference type="ARBA" id="ARBA00004370"/>
    </source>
</evidence>
<dbReference type="Gene3D" id="1.10.287.130">
    <property type="match status" value="1"/>
</dbReference>
<gene>
    <name evidence="17" type="ORF">CUC53_05715</name>
</gene>
<dbReference type="SMART" id="SM00388">
    <property type="entry name" value="HisKA"/>
    <property type="match status" value="1"/>
</dbReference>
<evidence type="ECO:0000256" key="12">
    <source>
        <dbReference type="ARBA" id="ARBA00023136"/>
    </source>
</evidence>
<dbReference type="CDD" id="cd16922">
    <property type="entry name" value="HATPase_EvgS-ArcB-TorS-like"/>
    <property type="match status" value="1"/>
</dbReference>
<keyword evidence="18" id="KW-1185">Reference proteome</keyword>
<dbReference type="PROSITE" id="PS50110">
    <property type="entry name" value="RESPONSE_REGULATORY"/>
    <property type="match status" value="1"/>
</dbReference>
<feature type="domain" description="PAC" evidence="16">
    <location>
        <begin position="266"/>
        <end position="322"/>
    </location>
</feature>
<dbReference type="InterPro" id="IPR003661">
    <property type="entry name" value="HisK_dim/P_dom"/>
</dbReference>
<organism evidence="17 18">
    <name type="scientific">Aeromonas cavernicola</name>
    <dbReference type="NCBI Taxonomy" id="1006623"/>
    <lineage>
        <taxon>Bacteria</taxon>
        <taxon>Pseudomonadati</taxon>
        <taxon>Pseudomonadota</taxon>
        <taxon>Gammaproteobacteria</taxon>
        <taxon>Aeromonadales</taxon>
        <taxon>Aeromonadaceae</taxon>
        <taxon>Aeromonas</taxon>
    </lineage>
</organism>
<evidence type="ECO:0000313" key="17">
    <source>
        <dbReference type="EMBL" id="PJG59769.1"/>
    </source>
</evidence>
<keyword evidence="4 13" id="KW-0597">Phosphoprotein</keyword>
<dbReference type="CDD" id="cd17546">
    <property type="entry name" value="REC_hyHK_CKI1_RcsC-like"/>
    <property type="match status" value="1"/>
</dbReference>
<dbReference type="EMBL" id="PGGC01000048">
    <property type="protein sequence ID" value="PJG59769.1"/>
    <property type="molecule type" value="Genomic_DNA"/>
</dbReference>
<evidence type="ECO:0000256" key="8">
    <source>
        <dbReference type="ARBA" id="ARBA00022777"/>
    </source>
</evidence>
<evidence type="ECO:0000256" key="11">
    <source>
        <dbReference type="ARBA" id="ARBA00023012"/>
    </source>
</evidence>
<evidence type="ECO:0000256" key="6">
    <source>
        <dbReference type="ARBA" id="ARBA00022692"/>
    </source>
</evidence>
<evidence type="ECO:0000256" key="7">
    <source>
        <dbReference type="ARBA" id="ARBA00022741"/>
    </source>
</evidence>
<keyword evidence="6" id="KW-0812">Transmembrane</keyword>
<feature type="modified residue" description="4-aspartylphosphate" evidence="13">
    <location>
        <position position="625"/>
    </location>
</feature>
<dbReference type="SUPFAM" id="SSF55785">
    <property type="entry name" value="PYP-like sensor domain (PAS domain)"/>
    <property type="match status" value="1"/>
</dbReference>
<evidence type="ECO:0000256" key="3">
    <source>
        <dbReference type="ARBA" id="ARBA00012438"/>
    </source>
</evidence>
<keyword evidence="12" id="KW-0472">Membrane</keyword>
<evidence type="ECO:0000256" key="5">
    <source>
        <dbReference type="ARBA" id="ARBA00022679"/>
    </source>
</evidence>
<feature type="domain" description="Response regulatory" evidence="15">
    <location>
        <begin position="576"/>
        <end position="690"/>
    </location>
</feature>
<keyword evidence="8 17" id="KW-0418">Kinase</keyword>
<evidence type="ECO:0000313" key="18">
    <source>
        <dbReference type="Proteomes" id="UP000235861"/>
    </source>
</evidence>
<evidence type="ECO:0000259" key="14">
    <source>
        <dbReference type="PROSITE" id="PS50109"/>
    </source>
</evidence>
<dbReference type="InterPro" id="IPR035965">
    <property type="entry name" value="PAS-like_dom_sf"/>
</dbReference>
<accession>A0A2H9U707</accession>
<dbReference type="PROSITE" id="PS50113">
    <property type="entry name" value="PAC"/>
    <property type="match status" value="1"/>
</dbReference>
<dbReference type="CDD" id="cd00082">
    <property type="entry name" value="HisKA"/>
    <property type="match status" value="1"/>
</dbReference>
<dbReference type="InterPro" id="IPR005467">
    <property type="entry name" value="His_kinase_dom"/>
</dbReference>
<evidence type="ECO:0000256" key="13">
    <source>
        <dbReference type="PROSITE-ProRule" id="PRU00169"/>
    </source>
</evidence>
<dbReference type="InterPro" id="IPR000700">
    <property type="entry name" value="PAS-assoc_C"/>
</dbReference>
<dbReference type="Proteomes" id="UP000235861">
    <property type="component" value="Unassembled WGS sequence"/>
</dbReference>
<dbReference type="SUPFAM" id="SSF52172">
    <property type="entry name" value="CheY-like"/>
    <property type="match status" value="1"/>
</dbReference>
<dbReference type="InterPro" id="IPR001789">
    <property type="entry name" value="Sig_transdc_resp-reg_receiver"/>
</dbReference>
<name>A0A2H9U707_9GAMM</name>
<reference evidence="17 18" key="1">
    <citation type="submission" date="2017-11" db="EMBL/GenBank/DDBJ databases">
        <title>Draft genome sequence of environmental isolate Aeromonas cavernicola sp. nov. MDC 2508.</title>
        <authorList>
            <person name="Colston S.M."/>
            <person name="Navarro A."/>
            <person name="Martinez-Murcia A.J."/>
            <person name="Graf J."/>
        </authorList>
    </citation>
    <scope>NUCLEOTIDE SEQUENCE [LARGE SCALE GENOMIC DNA]</scope>
    <source>
        <strain evidence="17 18">MDC 2508</strain>
    </source>
</reference>
<dbReference type="PROSITE" id="PS50109">
    <property type="entry name" value="HIS_KIN"/>
    <property type="match status" value="1"/>
</dbReference>
<dbReference type="InterPro" id="IPR003594">
    <property type="entry name" value="HATPase_dom"/>
</dbReference>
<dbReference type="FunFam" id="3.30.565.10:FF:000010">
    <property type="entry name" value="Sensor histidine kinase RcsC"/>
    <property type="match status" value="1"/>
</dbReference>
<comment type="caution">
    <text evidence="17">The sequence shown here is derived from an EMBL/GenBank/DDBJ whole genome shotgun (WGS) entry which is preliminary data.</text>
</comment>
<dbReference type="Pfam" id="PF00512">
    <property type="entry name" value="HisKA"/>
    <property type="match status" value="1"/>
</dbReference>
<comment type="catalytic activity">
    <reaction evidence="1">
        <text>ATP + protein L-histidine = ADP + protein N-phospho-L-histidine.</text>
        <dbReference type="EC" id="2.7.13.3"/>
    </reaction>
</comment>
<dbReference type="SUPFAM" id="SSF55874">
    <property type="entry name" value="ATPase domain of HSP90 chaperone/DNA topoisomerase II/histidine kinase"/>
    <property type="match status" value="1"/>
</dbReference>
<dbReference type="InterPro" id="IPR004358">
    <property type="entry name" value="Sig_transdc_His_kin-like_C"/>
</dbReference>
<dbReference type="InterPro" id="IPR011006">
    <property type="entry name" value="CheY-like_superfamily"/>
</dbReference>
<feature type="domain" description="Histidine kinase" evidence="14">
    <location>
        <begin position="340"/>
        <end position="556"/>
    </location>
</feature>
<dbReference type="InterPro" id="IPR036890">
    <property type="entry name" value="HATPase_C_sf"/>
</dbReference>
<evidence type="ECO:0000256" key="1">
    <source>
        <dbReference type="ARBA" id="ARBA00000085"/>
    </source>
</evidence>
<dbReference type="Gene3D" id="3.40.50.2300">
    <property type="match status" value="1"/>
</dbReference>
<keyword evidence="11" id="KW-0902">Two-component regulatory system</keyword>
<dbReference type="SMART" id="SM00387">
    <property type="entry name" value="HATPase_c"/>
    <property type="match status" value="1"/>
</dbReference>
<evidence type="ECO:0000259" key="16">
    <source>
        <dbReference type="PROSITE" id="PS50113"/>
    </source>
</evidence>
<dbReference type="Pfam" id="PF00072">
    <property type="entry name" value="Response_reg"/>
    <property type="match status" value="1"/>
</dbReference>
<dbReference type="EC" id="2.7.13.3" evidence="3"/>
<dbReference type="AlphaFoldDB" id="A0A2H9U707"/>
<keyword evidence="7" id="KW-0547">Nucleotide-binding</keyword>
<proteinExistence type="predicted"/>
<evidence type="ECO:0000259" key="15">
    <source>
        <dbReference type="PROSITE" id="PS50110"/>
    </source>
</evidence>
<dbReference type="SMART" id="SM00448">
    <property type="entry name" value="REC"/>
    <property type="match status" value="1"/>
</dbReference>
<dbReference type="Gene3D" id="3.30.450.20">
    <property type="entry name" value="PAS domain"/>
    <property type="match status" value="1"/>
</dbReference>
<dbReference type="Gene3D" id="3.30.565.10">
    <property type="entry name" value="Histidine kinase-like ATPase, C-terminal domain"/>
    <property type="match status" value="1"/>
</dbReference>
<evidence type="ECO:0000256" key="4">
    <source>
        <dbReference type="ARBA" id="ARBA00022553"/>
    </source>
</evidence>
<sequence>MQGSSELEILGDKLQMAMADLLRCREREAKYRQESQTLLAGVATLADAQTLEQVLEGLIAVLQPFIGFAQADVVAWEEGQGMTQLSTEATEIGRCWSLTPLFARAIAGDTLVIYDPAQLTEFTSLVTQPGWASVMLTGLQAPGFTAIIVCRHHQAGAFDLTSKAAMQRCRPLVSQALVNITYRARLQDLVALKTQALQASERRFRSFAAMSSDWFWETDCAHRLSYTSVPGHLDEMAEPIDRPTLYDYACDAQSPEWKTCRHLIEQHQPIKAMRLQIALAAGPHWMELSAEPSFDVDGLFSGYRGTARDVSHQIEREQELARARDAAEAANRAKSEFLAMMTHEIRSPMNAVLGMLDLLQHADLDPQQQGLLGHATHSANLLQTILDDVLDFSKIESQTLSFRCEPLRPAQLCQALMAPLMVSANAKGIRLSWALDDEVPTELQGDAVRLSQVMGNLLSNAVKFTEHGEVTLQLSWQQDTLRVSVKDTGIGIAVSDQALLFTPFSQVDNSTTRRFAGTGLGLAISQRLVQMMGGDIYLESELGKGSCFWFELPGMACLASPHVELEESVPTVLPWDVLVVEDSPVNQLVVSLMLKKLVNKVRVAANGLEALTQVSEQTPDVVLMDMRMPLMDGLEATQQLRMQGYRMPIIALTANAMAEDKARCLAQGMDDFLAKPITLLRLRECLQRHFASSSLTRE</sequence>
<evidence type="ECO:0000256" key="9">
    <source>
        <dbReference type="ARBA" id="ARBA00022840"/>
    </source>
</evidence>
<dbReference type="PRINTS" id="PR00344">
    <property type="entry name" value="BCTRLSENSOR"/>
</dbReference>
<dbReference type="GO" id="GO:0005524">
    <property type="term" value="F:ATP binding"/>
    <property type="evidence" value="ECO:0007669"/>
    <property type="project" value="UniProtKB-KW"/>
</dbReference>
<keyword evidence="10" id="KW-1133">Transmembrane helix</keyword>
<dbReference type="InterPro" id="IPR036097">
    <property type="entry name" value="HisK_dim/P_sf"/>
</dbReference>
<comment type="subcellular location">
    <subcellularLocation>
        <location evidence="2">Membrane</location>
    </subcellularLocation>
</comment>
<dbReference type="Pfam" id="PF02518">
    <property type="entry name" value="HATPase_c"/>
    <property type="match status" value="1"/>
</dbReference>
<dbReference type="PANTHER" id="PTHR45339:SF1">
    <property type="entry name" value="HYBRID SIGNAL TRANSDUCTION HISTIDINE KINASE J"/>
    <property type="match status" value="1"/>
</dbReference>
<keyword evidence="9" id="KW-0067">ATP-binding</keyword>
<keyword evidence="5" id="KW-0808">Transferase</keyword>
<dbReference type="GO" id="GO:0016020">
    <property type="term" value="C:membrane"/>
    <property type="evidence" value="ECO:0007669"/>
    <property type="project" value="UniProtKB-SubCell"/>
</dbReference>
<dbReference type="GO" id="GO:0000155">
    <property type="term" value="F:phosphorelay sensor kinase activity"/>
    <property type="evidence" value="ECO:0007669"/>
    <property type="project" value="InterPro"/>
</dbReference>
<dbReference type="PANTHER" id="PTHR45339">
    <property type="entry name" value="HYBRID SIGNAL TRANSDUCTION HISTIDINE KINASE J"/>
    <property type="match status" value="1"/>
</dbReference>
<dbReference type="OrthoDB" id="9810730at2"/>
<dbReference type="FunFam" id="1.10.287.130:FF:000004">
    <property type="entry name" value="Ethylene receptor 1"/>
    <property type="match status" value="1"/>
</dbReference>
<evidence type="ECO:0000256" key="10">
    <source>
        <dbReference type="ARBA" id="ARBA00022989"/>
    </source>
</evidence>
<protein>
    <recommendedName>
        <fullName evidence="3">histidine kinase</fullName>
        <ecNumber evidence="3">2.7.13.3</ecNumber>
    </recommendedName>
</protein>
<dbReference type="SUPFAM" id="SSF47384">
    <property type="entry name" value="Homodimeric domain of signal transducing histidine kinase"/>
    <property type="match status" value="1"/>
</dbReference>